<keyword evidence="2" id="KW-1185">Reference proteome</keyword>
<evidence type="ECO:0000313" key="1">
    <source>
        <dbReference type="EMBL" id="GFS84279.1"/>
    </source>
</evidence>
<proteinExistence type="predicted"/>
<dbReference type="EMBL" id="BMAW01003553">
    <property type="protein sequence ID" value="GFS84279.1"/>
    <property type="molecule type" value="Genomic_DNA"/>
</dbReference>
<gene>
    <name evidence="1" type="ORF">NPIL_649391</name>
</gene>
<evidence type="ECO:0000313" key="2">
    <source>
        <dbReference type="Proteomes" id="UP000887013"/>
    </source>
</evidence>
<sequence length="115" mass="13305">MSANRRRSQLIGSRRDYVIRLCAMSAKSEVAKGEFQRMIELNHVRPSKRAYASPLYIVPKRVLSRGDLLVIIVHLLHKQSKKYILYLVSRISLQNHMVNKSLAILTLSELTIKFQ</sequence>
<dbReference type="AlphaFoldDB" id="A0A8X6MYM8"/>
<name>A0A8X6MYM8_NEPPI</name>
<accession>A0A8X6MYM8</accession>
<protein>
    <submittedName>
        <fullName evidence="1">Uncharacterized protein</fullName>
    </submittedName>
</protein>
<comment type="caution">
    <text evidence="1">The sequence shown here is derived from an EMBL/GenBank/DDBJ whole genome shotgun (WGS) entry which is preliminary data.</text>
</comment>
<organism evidence="1 2">
    <name type="scientific">Nephila pilipes</name>
    <name type="common">Giant wood spider</name>
    <name type="synonym">Nephila maculata</name>
    <dbReference type="NCBI Taxonomy" id="299642"/>
    <lineage>
        <taxon>Eukaryota</taxon>
        <taxon>Metazoa</taxon>
        <taxon>Ecdysozoa</taxon>
        <taxon>Arthropoda</taxon>
        <taxon>Chelicerata</taxon>
        <taxon>Arachnida</taxon>
        <taxon>Araneae</taxon>
        <taxon>Araneomorphae</taxon>
        <taxon>Entelegynae</taxon>
        <taxon>Araneoidea</taxon>
        <taxon>Nephilidae</taxon>
        <taxon>Nephila</taxon>
    </lineage>
</organism>
<dbReference type="Proteomes" id="UP000887013">
    <property type="component" value="Unassembled WGS sequence"/>
</dbReference>
<reference evidence="1" key="1">
    <citation type="submission" date="2020-08" db="EMBL/GenBank/DDBJ databases">
        <title>Multicomponent nature underlies the extraordinary mechanical properties of spider dragline silk.</title>
        <authorList>
            <person name="Kono N."/>
            <person name="Nakamura H."/>
            <person name="Mori M."/>
            <person name="Yoshida Y."/>
            <person name="Ohtoshi R."/>
            <person name="Malay A.D."/>
            <person name="Moran D.A.P."/>
            <person name="Tomita M."/>
            <person name="Numata K."/>
            <person name="Arakawa K."/>
        </authorList>
    </citation>
    <scope>NUCLEOTIDE SEQUENCE</scope>
</reference>